<evidence type="ECO:0000256" key="1">
    <source>
        <dbReference type="SAM" id="MobiDB-lite"/>
    </source>
</evidence>
<reference evidence="2" key="1">
    <citation type="journal article" date="2023" name="Science">
        <title>Genome structures resolve the early diversification of teleost fishes.</title>
        <authorList>
            <person name="Parey E."/>
            <person name="Louis A."/>
            <person name="Montfort J."/>
            <person name="Bouchez O."/>
            <person name="Roques C."/>
            <person name="Iampietro C."/>
            <person name="Lluch J."/>
            <person name="Castinel A."/>
            <person name="Donnadieu C."/>
            <person name="Desvignes T."/>
            <person name="Floi Bucao C."/>
            <person name="Jouanno E."/>
            <person name="Wen M."/>
            <person name="Mejri S."/>
            <person name="Dirks R."/>
            <person name="Jansen H."/>
            <person name="Henkel C."/>
            <person name="Chen W.J."/>
            <person name="Zahm M."/>
            <person name="Cabau C."/>
            <person name="Klopp C."/>
            <person name="Thompson A.W."/>
            <person name="Robinson-Rechavi M."/>
            <person name="Braasch I."/>
            <person name="Lecointre G."/>
            <person name="Bobe J."/>
            <person name="Postlethwait J.H."/>
            <person name="Berthelot C."/>
            <person name="Roest Crollius H."/>
            <person name="Guiguen Y."/>
        </authorList>
    </citation>
    <scope>NUCLEOTIDE SEQUENCE</scope>
    <source>
        <strain evidence="2">WJC10195</strain>
    </source>
</reference>
<gene>
    <name evidence="2" type="ORF">SKAU_G00046000</name>
</gene>
<feature type="compositionally biased region" description="Basic and acidic residues" evidence="1">
    <location>
        <begin position="75"/>
        <end position="92"/>
    </location>
</feature>
<dbReference type="AlphaFoldDB" id="A0A9Q1G274"/>
<sequence>MAFLPRPLYQSLMDKICACGQQQYLTEEAQSEVNGPRWSHGNRPWGLKPGRPLPSDLLSPAHVNRKSSPASCEGAESRDSALSRRPKDGGRV</sequence>
<accession>A0A9Q1G274</accession>
<evidence type="ECO:0000313" key="2">
    <source>
        <dbReference type="EMBL" id="KAJ8374020.1"/>
    </source>
</evidence>
<dbReference type="Proteomes" id="UP001152622">
    <property type="component" value="Chromosome 2"/>
</dbReference>
<comment type="caution">
    <text evidence="2">The sequence shown here is derived from an EMBL/GenBank/DDBJ whole genome shotgun (WGS) entry which is preliminary data.</text>
</comment>
<proteinExistence type="predicted"/>
<protein>
    <submittedName>
        <fullName evidence="2">Uncharacterized protein</fullName>
    </submittedName>
</protein>
<organism evidence="2 3">
    <name type="scientific">Synaphobranchus kaupii</name>
    <name type="common">Kaup's arrowtooth eel</name>
    <dbReference type="NCBI Taxonomy" id="118154"/>
    <lineage>
        <taxon>Eukaryota</taxon>
        <taxon>Metazoa</taxon>
        <taxon>Chordata</taxon>
        <taxon>Craniata</taxon>
        <taxon>Vertebrata</taxon>
        <taxon>Euteleostomi</taxon>
        <taxon>Actinopterygii</taxon>
        <taxon>Neopterygii</taxon>
        <taxon>Teleostei</taxon>
        <taxon>Anguilliformes</taxon>
        <taxon>Synaphobranchidae</taxon>
        <taxon>Synaphobranchus</taxon>
    </lineage>
</organism>
<keyword evidence="3" id="KW-1185">Reference proteome</keyword>
<feature type="region of interest" description="Disordered" evidence="1">
    <location>
        <begin position="29"/>
        <end position="92"/>
    </location>
</feature>
<evidence type="ECO:0000313" key="3">
    <source>
        <dbReference type="Proteomes" id="UP001152622"/>
    </source>
</evidence>
<name>A0A9Q1G274_SYNKA</name>
<dbReference type="EMBL" id="JAINUF010000002">
    <property type="protein sequence ID" value="KAJ8374020.1"/>
    <property type="molecule type" value="Genomic_DNA"/>
</dbReference>